<dbReference type="AlphaFoldDB" id="A0A0K0F0V6"/>
<protein>
    <submittedName>
        <fullName evidence="4">EF-hand domain-containing protein</fullName>
    </submittedName>
</protein>
<keyword evidence="2" id="KW-0472">Membrane</keyword>
<reference evidence="3" key="1">
    <citation type="submission" date="2014-07" db="EMBL/GenBank/DDBJ databases">
        <authorList>
            <person name="Martin A.A"/>
            <person name="De Silva N."/>
        </authorList>
    </citation>
    <scope>NUCLEOTIDE SEQUENCE</scope>
</reference>
<proteinExistence type="predicted"/>
<keyword evidence="2" id="KW-1133">Transmembrane helix</keyword>
<evidence type="ECO:0000313" key="4">
    <source>
        <dbReference type="WBParaSite" id="SVE_0242300.1"/>
    </source>
</evidence>
<feature type="transmembrane region" description="Helical" evidence="2">
    <location>
        <begin position="7"/>
        <end position="27"/>
    </location>
</feature>
<dbReference type="PROSITE" id="PS00018">
    <property type="entry name" value="EF_HAND_1"/>
    <property type="match status" value="1"/>
</dbReference>
<keyword evidence="1" id="KW-0106">Calcium</keyword>
<dbReference type="InterPro" id="IPR018247">
    <property type="entry name" value="EF_Hand_1_Ca_BS"/>
</dbReference>
<keyword evidence="2" id="KW-0812">Transmembrane</keyword>
<sequence length="165" mass="19683">MITLKHIVYVFLLIFNGIAQLTAGAYFEKNPSNPICSRGSPSVMDQYHYTKSEYDEIKNYLATFSLFIGKYKDSFSFEDVIRYLVGSDGIFKHVNWEEDHDFGVVFVLLEEYIKEADINKDRILTFCEFYNYEKLRSRRKNSENHLPELTERLENLYNYYHIRPQ</sequence>
<keyword evidence="3" id="KW-1185">Reference proteome</keyword>
<dbReference type="InterPro" id="IPR011992">
    <property type="entry name" value="EF-hand-dom_pair"/>
</dbReference>
<organism evidence="3 4">
    <name type="scientific">Strongyloides venezuelensis</name>
    <name type="common">Threadworm</name>
    <dbReference type="NCBI Taxonomy" id="75913"/>
    <lineage>
        <taxon>Eukaryota</taxon>
        <taxon>Metazoa</taxon>
        <taxon>Ecdysozoa</taxon>
        <taxon>Nematoda</taxon>
        <taxon>Chromadorea</taxon>
        <taxon>Rhabditida</taxon>
        <taxon>Tylenchina</taxon>
        <taxon>Panagrolaimomorpha</taxon>
        <taxon>Strongyloidoidea</taxon>
        <taxon>Strongyloididae</taxon>
        <taxon>Strongyloides</taxon>
    </lineage>
</organism>
<evidence type="ECO:0000256" key="2">
    <source>
        <dbReference type="SAM" id="Phobius"/>
    </source>
</evidence>
<name>A0A0K0F0V6_STRVS</name>
<reference evidence="4" key="2">
    <citation type="submission" date="2015-08" db="UniProtKB">
        <authorList>
            <consortium name="WormBaseParasite"/>
        </authorList>
    </citation>
    <scope>IDENTIFICATION</scope>
</reference>
<dbReference type="SUPFAM" id="SSF47473">
    <property type="entry name" value="EF-hand"/>
    <property type="match status" value="1"/>
</dbReference>
<dbReference type="Proteomes" id="UP000035680">
    <property type="component" value="Unassembled WGS sequence"/>
</dbReference>
<evidence type="ECO:0000256" key="1">
    <source>
        <dbReference type="ARBA" id="ARBA00022837"/>
    </source>
</evidence>
<evidence type="ECO:0000313" key="3">
    <source>
        <dbReference type="Proteomes" id="UP000035680"/>
    </source>
</evidence>
<accession>A0A0K0F0V6</accession>
<dbReference type="WBParaSite" id="SVE_0242300.1">
    <property type="protein sequence ID" value="SVE_0242300.1"/>
    <property type="gene ID" value="SVE_0242300"/>
</dbReference>